<dbReference type="AlphaFoldDB" id="A0A1H1MHX1"/>
<feature type="binding site" evidence="3">
    <location>
        <position position="49"/>
    </location>
    <ligand>
        <name>a divalent metal cation</name>
        <dbReference type="ChEBI" id="CHEBI:60240"/>
    </ligand>
</feature>
<evidence type="ECO:0000256" key="1">
    <source>
        <dbReference type="ARBA" id="ARBA00008635"/>
    </source>
</evidence>
<feature type="binding site" evidence="3">
    <location>
        <position position="125"/>
    </location>
    <ligand>
        <name>a divalent metal cation</name>
        <dbReference type="ChEBI" id="CHEBI:60240"/>
    </ligand>
</feature>
<dbReference type="GO" id="GO:0046872">
    <property type="term" value="F:metal ion binding"/>
    <property type="evidence" value="ECO:0007669"/>
    <property type="project" value="UniProtKB-KW"/>
</dbReference>
<protein>
    <submittedName>
        <fullName evidence="4">Uncharacterized damage-inducible protein DinB (Forms a four-helix bundle)</fullName>
    </submittedName>
</protein>
<sequence length="158" mass="18197">MDTLEKQILETWYINHRTNLKLLNSITEDSLEFTTSKRGGGTVGHQLAHMYNVRFWKLERFDKNLIVDLATVKATDIKSIPMLIDCHEITADLIATILKKGIENDGQVKGFKRGLVPLLGYFIHHEAHHRGNILLTLKLCGFKLPTDLKYGLWEWNKI</sequence>
<dbReference type="Pfam" id="PF05163">
    <property type="entry name" value="DinB"/>
    <property type="match status" value="1"/>
</dbReference>
<dbReference type="EMBL" id="LT629745">
    <property type="protein sequence ID" value="SDR86368.1"/>
    <property type="molecule type" value="Genomic_DNA"/>
</dbReference>
<comment type="similarity">
    <text evidence="1">Belongs to the DinB family.</text>
</comment>
<dbReference type="InterPro" id="IPR007837">
    <property type="entry name" value="DinB"/>
</dbReference>
<organism evidence="4 5">
    <name type="scientific">Christiangramia echinicola</name>
    <dbReference type="NCBI Taxonomy" id="279359"/>
    <lineage>
        <taxon>Bacteria</taxon>
        <taxon>Pseudomonadati</taxon>
        <taxon>Bacteroidota</taxon>
        <taxon>Flavobacteriia</taxon>
        <taxon>Flavobacteriales</taxon>
        <taxon>Flavobacteriaceae</taxon>
        <taxon>Christiangramia</taxon>
    </lineage>
</organism>
<reference evidence="4 5" key="1">
    <citation type="submission" date="2016-10" db="EMBL/GenBank/DDBJ databases">
        <authorList>
            <person name="Varghese N."/>
            <person name="Submissions S."/>
        </authorList>
    </citation>
    <scope>NUCLEOTIDE SEQUENCE [LARGE SCALE GENOMIC DNA]</scope>
    <source>
        <strain evidence="4 5">Mar_2010_102</strain>
    </source>
</reference>
<accession>A0A1H1MHX1</accession>
<dbReference type="Gene3D" id="1.20.120.450">
    <property type="entry name" value="dinb family like domain"/>
    <property type="match status" value="1"/>
</dbReference>
<dbReference type="Proteomes" id="UP000198858">
    <property type="component" value="Chromosome I"/>
</dbReference>
<feature type="binding site" evidence="3">
    <location>
        <position position="129"/>
    </location>
    <ligand>
        <name>a divalent metal cation</name>
        <dbReference type="ChEBI" id="CHEBI:60240"/>
    </ligand>
</feature>
<keyword evidence="2 3" id="KW-0479">Metal-binding</keyword>
<evidence type="ECO:0000313" key="5">
    <source>
        <dbReference type="Proteomes" id="UP000198858"/>
    </source>
</evidence>
<gene>
    <name evidence="4" type="ORF">SAMN04488552_1314</name>
</gene>
<name>A0A1H1MHX1_9FLAO</name>
<dbReference type="InterPro" id="IPR034660">
    <property type="entry name" value="DinB/YfiT-like"/>
</dbReference>
<evidence type="ECO:0000256" key="3">
    <source>
        <dbReference type="PIRSR" id="PIRSR607837-1"/>
    </source>
</evidence>
<keyword evidence="5" id="KW-1185">Reference proteome</keyword>
<dbReference type="STRING" id="1250231.SAMN04488552_1314"/>
<evidence type="ECO:0000313" key="4">
    <source>
        <dbReference type="EMBL" id="SDR86368.1"/>
    </source>
</evidence>
<dbReference type="SUPFAM" id="SSF109854">
    <property type="entry name" value="DinB/YfiT-like putative metalloenzymes"/>
    <property type="match status" value="1"/>
</dbReference>
<proteinExistence type="inferred from homology"/>
<evidence type="ECO:0000256" key="2">
    <source>
        <dbReference type="ARBA" id="ARBA00022723"/>
    </source>
</evidence>
<dbReference type="RefSeq" id="WP_089661765.1">
    <property type="nucleotide sequence ID" value="NZ_LT629745.1"/>
</dbReference>